<proteinExistence type="inferred from homology"/>
<dbReference type="Proteomes" id="UP000632125">
    <property type="component" value="Unassembled WGS sequence"/>
</dbReference>
<comment type="caution">
    <text evidence="3">The sequence shown here is derived from an EMBL/GenBank/DDBJ whole genome shotgun (WGS) entry which is preliminary data.</text>
</comment>
<dbReference type="RefSeq" id="WP_190867052.1">
    <property type="nucleotide sequence ID" value="NZ_JACXIY010000047.1"/>
</dbReference>
<dbReference type="EMBL" id="JACXIY010000047">
    <property type="protein sequence ID" value="MBD2872406.1"/>
    <property type="molecule type" value="Genomic_DNA"/>
</dbReference>
<evidence type="ECO:0000256" key="1">
    <source>
        <dbReference type="ARBA" id="ARBA00006817"/>
    </source>
</evidence>
<name>A0A927CUE6_9BACL</name>
<evidence type="ECO:0000259" key="2">
    <source>
        <dbReference type="Pfam" id="PF08327"/>
    </source>
</evidence>
<keyword evidence="4" id="KW-1185">Reference proteome</keyword>
<dbReference type="Gene3D" id="3.30.530.20">
    <property type="match status" value="1"/>
</dbReference>
<evidence type="ECO:0000313" key="3">
    <source>
        <dbReference type="EMBL" id="MBD2872406.1"/>
    </source>
</evidence>
<dbReference type="InterPro" id="IPR023393">
    <property type="entry name" value="START-like_dom_sf"/>
</dbReference>
<reference evidence="3" key="1">
    <citation type="submission" date="2020-09" db="EMBL/GenBank/DDBJ databases">
        <title>A novel bacterium of genus Paenibacillus, isolated from South China Sea.</title>
        <authorList>
            <person name="Huang H."/>
            <person name="Mo K."/>
            <person name="Hu Y."/>
        </authorList>
    </citation>
    <scope>NUCLEOTIDE SEQUENCE</scope>
    <source>
        <strain evidence="3">IB182493</strain>
    </source>
</reference>
<dbReference type="InterPro" id="IPR013538">
    <property type="entry name" value="ASHA1/2-like_C"/>
</dbReference>
<dbReference type="AlphaFoldDB" id="A0A927CUE6"/>
<feature type="domain" description="Activator of Hsp90 ATPase homologue 1/2-like C-terminal" evidence="2">
    <location>
        <begin position="10"/>
        <end position="127"/>
    </location>
</feature>
<dbReference type="Pfam" id="PF08327">
    <property type="entry name" value="AHSA1"/>
    <property type="match status" value="1"/>
</dbReference>
<comment type="similarity">
    <text evidence="1">Belongs to the AHA1 family.</text>
</comment>
<dbReference type="SUPFAM" id="SSF55961">
    <property type="entry name" value="Bet v1-like"/>
    <property type="match status" value="1"/>
</dbReference>
<gene>
    <name evidence="3" type="ORF">IDH41_27890</name>
</gene>
<organism evidence="3 4">
    <name type="scientific">Paenibacillus arenilitoris</name>
    <dbReference type="NCBI Taxonomy" id="2772299"/>
    <lineage>
        <taxon>Bacteria</taxon>
        <taxon>Bacillati</taxon>
        <taxon>Bacillota</taxon>
        <taxon>Bacilli</taxon>
        <taxon>Bacillales</taxon>
        <taxon>Paenibacillaceae</taxon>
        <taxon>Paenibacillus</taxon>
    </lineage>
</organism>
<evidence type="ECO:0000313" key="4">
    <source>
        <dbReference type="Proteomes" id="UP000632125"/>
    </source>
</evidence>
<accession>A0A927CUE6</accession>
<protein>
    <submittedName>
        <fullName evidence="3">SRPBCC domain-containing protein</fullName>
    </submittedName>
</protein>
<sequence>MVMKEIYIECRPETLFPYFTDPQKMVRWMGSQVLLEPKLGGSLRIDFNGRDMVAGHYVEVEPNERILFTWGWIGSDTIPPGSSTVEVLLYKQDNGTLLVLKHSGLPDPRSHKHLAGWNYYTARLKLVLLGIEPGPDTFAAPTTNEGD</sequence>